<keyword evidence="2" id="KW-1185">Reference proteome</keyword>
<protein>
    <submittedName>
        <fullName evidence="1">Uncharacterized protein</fullName>
    </submittedName>
</protein>
<dbReference type="GeneID" id="94434097"/>
<dbReference type="VEuPathDB" id="ToxoDB:CSUI_010785"/>
<gene>
    <name evidence="1" type="ORF">CSUI_010785</name>
</gene>
<dbReference type="Proteomes" id="UP000221165">
    <property type="component" value="Unassembled WGS sequence"/>
</dbReference>
<reference evidence="1 2" key="1">
    <citation type="journal article" date="2017" name="Int. J. Parasitol.">
        <title>The genome of the protozoan parasite Cystoisospora suis and a reverse vaccinology approach to identify vaccine candidates.</title>
        <authorList>
            <person name="Palmieri N."/>
            <person name="Shrestha A."/>
            <person name="Ruttkowski B."/>
            <person name="Beck T."/>
            <person name="Vogl C."/>
            <person name="Tomley F."/>
            <person name="Blake D.P."/>
            <person name="Joachim A."/>
        </authorList>
    </citation>
    <scope>NUCLEOTIDE SEQUENCE [LARGE SCALE GENOMIC DNA]</scope>
    <source>
        <strain evidence="1 2">Wien I</strain>
    </source>
</reference>
<comment type="caution">
    <text evidence="1">The sequence shown here is derived from an EMBL/GenBank/DDBJ whole genome shotgun (WGS) entry which is preliminary data.</text>
</comment>
<organism evidence="1 2">
    <name type="scientific">Cystoisospora suis</name>
    <dbReference type="NCBI Taxonomy" id="483139"/>
    <lineage>
        <taxon>Eukaryota</taxon>
        <taxon>Sar</taxon>
        <taxon>Alveolata</taxon>
        <taxon>Apicomplexa</taxon>
        <taxon>Conoidasida</taxon>
        <taxon>Coccidia</taxon>
        <taxon>Eucoccidiorida</taxon>
        <taxon>Eimeriorina</taxon>
        <taxon>Sarcocystidae</taxon>
        <taxon>Cystoisospora</taxon>
    </lineage>
</organism>
<name>A0A2C6KGF3_9APIC</name>
<dbReference type="AlphaFoldDB" id="A0A2C6KGF3"/>
<feature type="non-terminal residue" evidence="1">
    <location>
        <position position="1"/>
    </location>
</feature>
<accession>A0A2C6KGF3</accession>
<evidence type="ECO:0000313" key="2">
    <source>
        <dbReference type="Proteomes" id="UP000221165"/>
    </source>
</evidence>
<sequence length="53" mass="6303">FFLSCSFFLFFPRSSSFKTEFSVVPSREKRDVGKVIPPKDRREKDWTCPNISR</sequence>
<dbReference type="EMBL" id="MIGC01008290">
    <property type="protein sequence ID" value="PHJ15406.1"/>
    <property type="molecule type" value="Genomic_DNA"/>
</dbReference>
<dbReference type="RefSeq" id="XP_067917140.1">
    <property type="nucleotide sequence ID" value="XM_068070886.1"/>
</dbReference>
<evidence type="ECO:0000313" key="1">
    <source>
        <dbReference type="EMBL" id="PHJ15406.1"/>
    </source>
</evidence>
<proteinExistence type="predicted"/>